<evidence type="ECO:0000256" key="7">
    <source>
        <dbReference type="ARBA" id="ARBA00023136"/>
    </source>
</evidence>
<keyword evidence="11" id="KW-1185">Reference proteome</keyword>
<dbReference type="PROSITE" id="PS00221">
    <property type="entry name" value="MIP"/>
    <property type="match status" value="1"/>
</dbReference>
<evidence type="ECO:0000313" key="11">
    <source>
        <dbReference type="Proteomes" id="UP000242188"/>
    </source>
</evidence>
<evidence type="ECO:0000256" key="4">
    <source>
        <dbReference type="ARBA" id="ARBA00022475"/>
    </source>
</evidence>
<dbReference type="Gene3D" id="1.20.1080.10">
    <property type="entry name" value="Glycerol uptake facilitator protein"/>
    <property type="match status" value="1"/>
</dbReference>
<dbReference type="PRINTS" id="PR00783">
    <property type="entry name" value="MINTRINSICP"/>
</dbReference>
<dbReference type="InterPro" id="IPR000425">
    <property type="entry name" value="MIP"/>
</dbReference>
<evidence type="ECO:0000313" key="10">
    <source>
        <dbReference type="EMBL" id="OWF50838.1"/>
    </source>
</evidence>
<dbReference type="InterPro" id="IPR022357">
    <property type="entry name" value="MIP_CS"/>
</dbReference>
<dbReference type="PANTHER" id="PTHR19139:SF199">
    <property type="entry name" value="MIP17260P"/>
    <property type="match status" value="1"/>
</dbReference>
<evidence type="ECO:0000256" key="5">
    <source>
        <dbReference type="ARBA" id="ARBA00022692"/>
    </source>
</evidence>
<dbReference type="AlphaFoldDB" id="A0A210QQ61"/>
<name>A0A210QQ61_MIZYE</name>
<dbReference type="GO" id="GO:0015250">
    <property type="term" value="F:water channel activity"/>
    <property type="evidence" value="ECO:0007669"/>
    <property type="project" value="TreeGrafter"/>
</dbReference>
<gene>
    <name evidence="10" type="ORF">KP79_PYT13800</name>
</gene>
<dbReference type="CDD" id="cd00333">
    <property type="entry name" value="MIP"/>
    <property type="match status" value="1"/>
</dbReference>
<comment type="subcellular location">
    <subcellularLocation>
        <location evidence="1">Cell membrane</location>
        <topology evidence="1">Multi-pass membrane protein</topology>
    </subcellularLocation>
</comment>
<comment type="similarity">
    <text evidence="2 8">Belongs to the MIP/aquaporin (TC 1.A.8) family.</text>
</comment>
<dbReference type="GO" id="GO:0005886">
    <property type="term" value="C:plasma membrane"/>
    <property type="evidence" value="ECO:0007669"/>
    <property type="project" value="UniProtKB-SubCell"/>
</dbReference>
<dbReference type="PANTHER" id="PTHR19139">
    <property type="entry name" value="AQUAPORIN TRANSPORTER"/>
    <property type="match status" value="1"/>
</dbReference>
<dbReference type="InterPro" id="IPR023271">
    <property type="entry name" value="Aquaporin-like"/>
</dbReference>
<sequence length="293" mass="32378">MKQLCNMGLKDQWEKTKAEVQTKGFWKGVRCELLGTLLYVVFGCGAAILRNHPIEADYYYSYETKTAVSFGLSESVLVQSFGHGSGGHFNPSITIAMLCARYITIVKALTYLLVQMIGASAGAGILYGLTPAMYQGTLGVTVPHRDVDKGQAFGFEFLATFVVVFCYFSTLELKKDVLVPKALTCGLAVCLSQIFAIRYTGASINPARSLGPALIMNIWTDHWVYWVGPILGGMLGGFTFEYTKDSSKQFVNFKFSLRQKVYSLQRKEECASTNSIATELAYDPDTTTEELQI</sequence>
<keyword evidence="6 9" id="KW-1133">Transmembrane helix</keyword>
<evidence type="ECO:0000256" key="8">
    <source>
        <dbReference type="RuleBase" id="RU000477"/>
    </source>
</evidence>
<feature type="transmembrane region" description="Helical" evidence="9">
    <location>
        <begin position="108"/>
        <end position="130"/>
    </location>
</feature>
<dbReference type="NCBIfam" id="TIGR00861">
    <property type="entry name" value="MIP"/>
    <property type="match status" value="1"/>
</dbReference>
<keyword evidence="3 8" id="KW-0813">Transport</keyword>
<keyword evidence="5 8" id="KW-0812">Transmembrane</keyword>
<protein>
    <submittedName>
        <fullName evidence="10">Aquaporin-4</fullName>
    </submittedName>
</protein>
<dbReference type="EMBL" id="NEDP02002420">
    <property type="protein sequence ID" value="OWF50838.1"/>
    <property type="molecule type" value="Genomic_DNA"/>
</dbReference>
<dbReference type="InterPro" id="IPR034294">
    <property type="entry name" value="Aquaporin_transptr"/>
</dbReference>
<keyword evidence="7 9" id="KW-0472">Membrane</keyword>
<proteinExistence type="inferred from homology"/>
<keyword evidence="4" id="KW-1003">Cell membrane</keyword>
<dbReference type="OrthoDB" id="3222at2759"/>
<feature type="transmembrane region" description="Helical" evidence="9">
    <location>
        <begin position="150"/>
        <end position="170"/>
    </location>
</feature>
<dbReference type="SUPFAM" id="SSF81338">
    <property type="entry name" value="Aquaporin-like"/>
    <property type="match status" value="1"/>
</dbReference>
<feature type="transmembrane region" description="Helical" evidence="9">
    <location>
        <begin position="182"/>
        <end position="202"/>
    </location>
</feature>
<evidence type="ECO:0000256" key="6">
    <source>
        <dbReference type="ARBA" id="ARBA00022989"/>
    </source>
</evidence>
<evidence type="ECO:0000256" key="9">
    <source>
        <dbReference type="SAM" id="Phobius"/>
    </source>
</evidence>
<evidence type="ECO:0000256" key="1">
    <source>
        <dbReference type="ARBA" id="ARBA00004651"/>
    </source>
</evidence>
<dbReference type="Proteomes" id="UP000242188">
    <property type="component" value="Unassembled WGS sequence"/>
</dbReference>
<evidence type="ECO:0000256" key="3">
    <source>
        <dbReference type="ARBA" id="ARBA00022448"/>
    </source>
</evidence>
<dbReference type="STRING" id="6573.A0A210QQ61"/>
<dbReference type="Pfam" id="PF00230">
    <property type="entry name" value="MIP"/>
    <property type="match status" value="1"/>
</dbReference>
<reference evidence="10 11" key="1">
    <citation type="journal article" date="2017" name="Nat. Ecol. Evol.">
        <title>Scallop genome provides insights into evolution of bilaterian karyotype and development.</title>
        <authorList>
            <person name="Wang S."/>
            <person name="Zhang J."/>
            <person name="Jiao W."/>
            <person name="Li J."/>
            <person name="Xun X."/>
            <person name="Sun Y."/>
            <person name="Guo X."/>
            <person name="Huan P."/>
            <person name="Dong B."/>
            <person name="Zhang L."/>
            <person name="Hu X."/>
            <person name="Sun X."/>
            <person name="Wang J."/>
            <person name="Zhao C."/>
            <person name="Wang Y."/>
            <person name="Wang D."/>
            <person name="Huang X."/>
            <person name="Wang R."/>
            <person name="Lv J."/>
            <person name="Li Y."/>
            <person name="Zhang Z."/>
            <person name="Liu B."/>
            <person name="Lu W."/>
            <person name="Hui Y."/>
            <person name="Liang J."/>
            <person name="Zhou Z."/>
            <person name="Hou R."/>
            <person name="Li X."/>
            <person name="Liu Y."/>
            <person name="Li H."/>
            <person name="Ning X."/>
            <person name="Lin Y."/>
            <person name="Zhao L."/>
            <person name="Xing Q."/>
            <person name="Dou J."/>
            <person name="Li Y."/>
            <person name="Mao J."/>
            <person name="Guo H."/>
            <person name="Dou H."/>
            <person name="Li T."/>
            <person name="Mu C."/>
            <person name="Jiang W."/>
            <person name="Fu Q."/>
            <person name="Fu X."/>
            <person name="Miao Y."/>
            <person name="Liu J."/>
            <person name="Yu Q."/>
            <person name="Li R."/>
            <person name="Liao H."/>
            <person name="Li X."/>
            <person name="Kong Y."/>
            <person name="Jiang Z."/>
            <person name="Chourrout D."/>
            <person name="Li R."/>
            <person name="Bao Z."/>
        </authorList>
    </citation>
    <scope>NUCLEOTIDE SEQUENCE [LARGE SCALE GENOMIC DNA]</scope>
    <source>
        <strain evidence="10 11">PY_sf001</strain>
    </source>
</reference>
<organism evidence="10 11">
    <name type="scientific">Mizuhopecten yessoensis</name>
    <name type="common">Japanese scallop</name>
    <name type="synonym">Patinopecten yessoensis</name>
    <dbReference type="NCBI Taxonomy" id="6573"/>
    <lineage>
        <taxon>Eukaryota</taxon>
        <taxon>Metazoa</taxon>
        <taxon>Spiralia</taxon>
        <taxon>Lophotrochozoa</taxon>
        <taxon>Mollusca</taxon>
        <taxon>Bivalvia</taxon>
        <taxon>Autobranchia</taxon>
        <taxon>Pteriomorphia</taxon>
        <taxon>Pectinida</taxon>
        <taxon>Pectinoidea</taxon>
        <taxon>Pectinidae</taxon>
        <taxon>Mizuhopecten</taxon>
    </lineage>
</organism>
<evidence type="ECO:0000256" key="2">
    <source>
        <dbReference type="ARBA" id="ARBA00006175"/>
    </source>
</evidence>
<feature type="transmembrane region" description="Helical" evidence="9">
    <location>
        <begin position="222"/>
        <end position="240"/>
    </location>
</feature>
<comment type="caution">
    <text evidence="10">The sequence shown here is derived from an EMBL/GenBank/DDBJ whole genome shotgun (WGS) entry which is preliminary data.</text>
</comment>
<accession>A0A210QQ61</accession>